<reference evidence="2" key="1">
    <citation type="submission" date="2022-07" db="EMBL/GenBank/DDBJ databases">
        <title>Genome sequencing of Photobacterium atrarenae GJH2-4.</title>
        <authorList>
            <person name="Park S.-J."/>
        </authorList>
    </citation>
    <scope>NUCLEOTIDE SEQUENCE</scope>
    <source>
        <strain evidence="2">GJH2-4</strain>
    </source>
</reference>
<proteinExistence type="predicted"/>
<sequence>MGAVVGGITPPYEMMYDNQTMAEISGEVVSVDKINMMHQMHQGVHLTVKTDEDTVSVHLGPAWYLENQDVKFMPGDKVSIKRSRITFDEAPTLIASEVRKGNQILIFRDSYQDGQHVRKAPLVCSRRKNASKSSRS</sequence>
<dbReference type="Pfam" id="PF26390">
    <property type="entry name" value="MamS_MamX"/>
    <property type="match status" value="1"/>
</dbReference>
<accession>A0ABY5GKE3</accession>
<evidence type="ECO:0000259" key="1">
    <source>
        <dbReference type="Pfam" id="PF26390"/>
    </source>
</evidence>
<keyword evidence="3" id="KW-1185">Reference proteome</keyword>
<evidence type="ECO:0000313" key="2">
    <source>
        <dbReference type="EMBL" id="UTV29702.1"/>
    </source>
</evidence>
<name>A0ABY5GKE3_9GAMM</name>
<organism evidence="2 3">
    <name type="scientific">Photobacterium atrarenae</name>
    <dbReference type="NCBI Taxonomy" id="865757"/>
    <lineage>
        <taxon>Bacteria</taxon>
        <taxon>Pseudomonadati</taxon>
        <taxon>Pseudomonadota</taxon>
        <taxon>Gammaproteobacteria</taxon>
        <taxon>Vibrionales</taxon>
        <taxon>Vibrionaceae</taxon>
        <taxon>Photobacterium</taxon>
    </lineage>
</organism>
<dbReference type="RefSeq" id="WP_255391021.1">
    <property type="nucleotide sequence ID" value="NZ_CP101509.1"/>
</dbReference>
<evidence type="ECO:0000313" key="3">
    <source>
        <dbReference type="Proteomes" id="UP001057998"/>
    </source>
</evidence>
<protein>
    <recommendedName>
        <fullName evidence="1">Magnetosome protein MamS/MamX domain-containing protein</fullName>
    </recommendedName>
</protein>
<dbReference type="Proteomes" id="UP001057998">
    <property type="component" value="Chromosome 2"/>
</dbReference>
<gene>
    <name evidence="2" type="ORF">NNL38_22085</name>
</gene>
<feature type="domain" description="Magnetosome protein MamS/MamX" evidence="1">
    <location>
        <begin position="21"/>
        <end position="105"/>
    </location>
</feature>
<dbReference type="InterPro" id="IPR058837">
    <property type="entry name" value="MamS_MamX_dom"/>
</dbReference>
<dbReference type="EMBL" id="CP101509">
    <property type="protein sequence ID" value="UTV29702.1"/>
    <property type="molecule type" value="Genomic_DNA"/>
</dbReference>